<reference evidence="2" key="1">
    <citation type="submission" date="2015-04" db="EMBL/GenBank/DDBJ databases">
        <authorList>
            <consortium name="Pathogen Informatics"/>
        </authorList>
    </citation>
    <scope>NUCLEOTIDE SEQUENCE [LARGE SCALE GENOMIC DNA]</scope>
    <source>
        <strain evidence="2">8A</strain>
    </source>
</reference>
<sequence>MIKKKDKDKNVFECIEMDEIKNIHQKGFEDNSEDDKLNFNDLSQYSPSPVSKHSLLEENKIVDNKLFESLNNINDDLKNSEINWFDDNEFDSEKYNTLSTEEKLSNLLTGENSPTLWCSNYVNAINKNNRNLINNSYDKNLSNVMNSNYKHIINNNDNSIDNNIINVNNLNDDNLINVNNLNDDNLINKNNQSDNNIINVNNLNDDNIINKNNQSDNNIINVNNLNDDNLINKNIKSDNNIININNLNDDNIINKNNQSDNNIININNLNDDNLINKNNQSDNNIINKNNQSDNNIINKNNQGDNNIINVNNLNDDNIINKNNQSDNNIINKNKLNDSNLLNRSNSKDSNHNDDYENLKNKEKDYNIDKIHNEEEIRRYEIKEEEENNIEVKEKSVNNKTHVYFNKNYDIKKKVLNKSKSLQEYLNIFPKVENTYCKNSNSLIECLSEISDRNKKILHNKLKPYRYFDYQREKENRNKIIKEKNIYNNFKHEKNSSFEKRETSIKKSYGENKFNETNLDQIEGNEIQEEKKLYNNKKELKKDLNIKNKGINYKNEFSSKNEIYKNYNELNNSNKYCSKKKGSINYNYYDNRKKKLGSDEFCFNNIKRDYSLSDKEVYNEANMSNMKKIINKIEESVEKKKIKKQLISDYENIFNKKKGLNDGTNEEKEHSITPLNNFITLSSKMHHIDKHKLRRSILYNSLKRNNTYNYTYKNISSLGNYNNLELFFKKKVYSSSDLYNIKFPIRKCLKTFKSFNRMLSKNKKYFLSEKKNRKRNSFDVYKDSCSDNSSEEIYEEKKESIYKINKKKSNKVNSEILDEMSRKGFNQMYKKTLNINHKQISGEYEFNDKSENFYDNLDVINNNNQKFYHKIPYISKTEIKKNLENNEVLDYKDEIRDYIISKRNTKENNNDNSNVDNALINSINEDKNYVSCINKQTSMSKNNMKSINECVLEEKGKDTNRILNYDEKSNEIKINNEEESMKERKVELKKEIISKNIYYMKNEEYTNRGQNEVTVKREKNSEMIVVKNEEKKIDKNDNTINEEKEINNETEEGKSEEKKKEESNTTPNVNKLKRRIIDCKNDKLKWGTTQVIIDIDDTIRSSGGYKLFNYSLGGVDAQYQRGETYPGSFQFIFELAMNKLSAESKPLLLSVLTARIPQVPITEDSYLNKKFNEVAERRGIKNWGIDCENKTLYSTLKEWVWNETRGEKKFFNFKQLHKYVIQQNSVVRYIWIGDTGDMDKQAGEMMIKTFPQRIKAVFLHHVKGKDDNTLLPSDYFIKSVPIFFFRTYIGAATKAHAYNLIDKKGLTRVLVQAVLDLEKSKVPADSSKWEDLVKDIILSNAVDELDKYNAETVNRTKKIIAQKMKEISERKLQFIS</sequence>
<evidence type="ECO:0000313" key="3">
    <source>
        <dbReference type="Proteomes" id="UP000220797"/>
    </source>
</evidence>
<dbReference type="RefSeq" id="XP_028530654.1">
    <property type="nucleotide sequence ID" value="XM_028674285.1"/>
</dbReference>
<dbReference type="EMBL" id="CVMV01000117">
    <property type="protein sequence ID" value="CRG97854.1"/>
    <property type="molecule type" value="Genomic_DNA"/>
</dbReference>
<evidence type="ECO:0000313" key="2">
    <source>
        <dbReference type="EMBL" id="CRG97854.1"/>
    </source>
</evidence>
<dbReference type="PANTHER" id="PTHR40861:SF1">
    <property type="entry name" value="PHOSPHATIDATE PHOSPHATASE APP1 CATALYTIC DOMAIN-CONTAINING PROTEIN"/>
    <property type="match status" value="1"/>
</dbReference>
<dbReference type="VEuPathDB" id="PlasmoDB:PGAL8A_00028900"/>
<comment type="caution">
    <text evidence="2">The sequence shown here is derived from an EMBL/GenBank/DDBJ whole genome shotgun (WGS) entry which is preliminary data.</text>
</comment>
<keyword evidence="3" id="KW-1185">Reference proteome</keyword>
<accession>A0A1J1GZF9</accession>
<dbReference type="OrthoDB" id="191535at2759"/>
<evidence type="ECO:0000256" key="1">
    <source>
        <dbReference type="SAM" id="MobiDB-lite"/>
    </source>
</evidence>
<proteinExistence type="predicted"/>
<gene>
    <name evidence="2" type="ORF">PGAL8A_00028900</name>
</gene>
<name>A0A1J1GZF9_PLAGA</name>
<dbReference type="Proteomes" id="UP000220797">
    <property type="component" value="Unassembled WGS sequence"/>
</dbReference>
<dbReference type="GeneID" id="39728812"/>
<dbReference type="PANTHER" id="PTHR40861">
    <property type="entry name" value="DUF2183 DOMAIN-CONTAINING PROTEIN"/>
    <property type="match status" value="1"/>
</dbReference>
<dbReference type="OMA" id="NWFDDNE"/>
<protein>
    <submittedName>
        <fullName evidence="2">Uncharacterized protein</fullName>
    </submittedName>
</protein>
<organism evidence="2 3">
    <name type="scientific">Plasmodium gallinaceum</name>
    <dbReference type="NCBI Taxonomy" id="5849"/>
    <lineage>
        <taxon>Eukaryota</taxon>
        <taxon>Sar</taxon>
        <taxon>Alveolata</taxon>
        <taxon>Apicomplexa</taxon>
        <taxon>Aconoidasida</taxon>
        <taxon>Haemosporida</taxon>
        <taxon>Plasmodiidae</taxon>
        <taxon>Plasmodium</taxon>
        <taxon>Plasmodium (Haemamoeba)</taxon>
    </lineage>
</organism>
<feature type="compositionally biased region" description="Basic and acidic residues" evidence="1">
    <location>
        <begin position="1034"/>
        <end position="1062"/>
    </location>
</feature>
<feature type="region of interest" description="Disordered" evidence="1">
    <location>
        <begin position="1034"/>
        <end position="1067"/>
    </location>
</feature>